<protein>
    <recommendedName>
        <fullName evidence="7">Zn(2)-C6 fungal-type domain-containing protein</fullName>
    </recommendedName>
</protein>
<feature type="compositionally biased region" description="Acidic residues" evidence="6">
    <location>
        <begin position="381"/>
        <end position="391"/>
    </location>
</feature>
<keyword evidence="3" id="KW-0238">DNA-binding</keyword>
<dbReference type="InterPro" id="IPR001138">
    <property type="entry name" value="Zn2Cys6_DnaBD"/>
</dbReference>
<dbReference type="PRINTS" id="PR00755">
    <property type="entry name" value="AFLATOXINBRP"/>
</dbReference>
<dbReference type="GO" id="GO:0000981">
    <property type="term" value="F:DNA-binding transcription factor activity, RNA polymerase II-specific"/>
    <property type="evidence" value="ECO:0007669"/>
    <property type="project" value="InterPro"/>
</dbReference>
<keyword evidence="4" id="KW-0804">Transcription</keyword>
<dbReference type="InterPro" id="IPR050797">
    <property type="entry name" value="Carb_Metab_Trans_Reg"/>
</dbReference>
<name>A0AAN6E6S7_9EURO</name>
<comment type="caution">
    <text evidence="8">The sequence shown here is derived from an EMBL/GenBank/DDBJ whole genome shotgun (WGS) entry which is preliminary data.</text>
</comment>
<keyword evidence="5" id="KW-0539">Nucleus</keyword>
<accession>A0AAN6E6S7</accession>
<reference evidence="8" key="1">
    <citation type="journal article" date="2022" name="bioRxiv">
        <title>Deciphering the potential niche of two novel black yeast fungi from a biological soil crust based on their genomes, phenotypes, and melanin regulation.</title>
        <authorList>
            <consortium name="DOE Joint Genome Institute"/>
            <person name="Carr E.C."/>
            <person name="Barton Q."/>
            <person name="Grambo S."/>
            <person name="Sullivan M."/>
            <person name="Renfro C.M."/>
            <person name="Kuo A."/>
            <person name="Pangilinan J."/>
            <person name="Lipzen A."/>
            <person name="Keymanesh K."/>
            <person name="Savage E."/>
            <person name="Barry K."/>
            <person name="Grigoriev I.V."/>
            <person name="Riekhof W.R."/>
            <person name="Harris S.S."/>
        </authorList>
    </citation>
    <scope>NUCLEOTIDE SEQUENCE</scope>
    <source>
        <strain evidence="8">JF 03-4F</strain>
    </source>
</reference>
<proteinExistence type="predicted"/>
<dbReference type="InterPro" id="IPR013700">
    <property type="entry name" value="AflR"/>
</dbReference>
<dbReference type="AlphaFoldDB" id="A0AAN6E6S7"/>
<dbReference type="CDD" id="cd00067">
    <property type="entry name" value="GAL4"/>
    <property type="match status" value="1"/>
</dbReference>
<feature type="domain" description="Zn(2)-C6 fungal-type" evidence="7">
    <location>
        <begin position="26"/>
        <end position="56"/>
    </location>
</feature>
<feature type="compositionally biased region" description="Low complexity" evidence="6">
    <location>
        <begin position="205"/>
        <end position="226"/>
    </location>
</feature>
<evidence type="ECO:0000259" key="7">
    <source>
        <dbReference type="PROSITE" id="PS50048"/>
    </source>
</evidence>
<dbReference type="PROSITE" id="PS50048">
    <property type="entry name" value="ZN2_CY6_FUNGAL_2"/>
    <property type="match status" value="1"/>
</dbReference>
<dbReference type="Pfam" id="PF08493">
    <property type="entry name" value="AflR"/>
    <property type="match status" value="1"/>
</dbReference>
<evidence type="ECO:0000256" key="4">
    <source>
        <dbReference type="ARBA" id="ARBA00023163"/>
    </source>
</evidence>
<dbReference type="EMBL" id="MU404350">
    <property type="protein sequence ID" value="KAI1618124.1"/>
    <property type="molecule type" value="Genomic_DNA"/>
</dbReference>
<dbReference type="PANTHER" id="PTHR31668">
    <property type="entry name" value="GLUCOSE TRANSPORT TRANSCRIPTION REGULATOR RGT1-RELATED-RELATED"/>
    <property type="match status" value="1"/>
</dbReference>
<feature type="region of interest" description="Disordered" evidence="6">
    <location>
        <begin position="202"/>
        <end position="226"/>
    </location>
</feature>
<keyword evidence="9" id="KW-1185">Reference proteome</keyword>
<sequence>MSSPASSHNEAKPLMPTSKQQKLKYACDACARRKISCPKQQPECERCVSRGRRCTYSPACRHGKRKATARDPTTKTLSSPSECRSEPTPSPLASPENEDPFTTGTMNHSPTTFGGVPPELITDNMSARPWSMTSDLSFTASRLQEALGQSTDPTVTIVEPSETLLNPNYPYQELSMFHGYSEANSFPSYVPAFTWPLQQTPPPWTSASSNTRGSSSSSSESSSWSAPASACSSSSLTADIEAALLVDQALPQLHTRQESCFTRTYSLLQTLRRPSGKVCVFESADMPSPSFRPNTVSDSVDRILLKTDKAIEHVTSVMKCECHTTSSVRCALTLALFEVISWYETIVRALNLPRAEKATEERSPSVSTDEDYDSRCTTSPEEQDEWDDSEYSETVSIPTVSIGDMRLPGADARSILGSLVRARIGKVRGMVQAMSADCSRSLLDVAKMDTVMAACVRSAQWKDDATTLS</sequence>
<dbReference type="SMART" id="SM00066">
    <property type="entry name" value="GAL4"/>
    <property type="match status" value="1"/>
</dbReference>
<dbReference type="InterPro" id="IPR036864">
    <property type="entry name" value="Zn2-C6_fun-type_DNA-bd_sf"/>
</dbReference>
<dbReference type="SUPFAM" id="SSF57701">
    <property type="entry name" value="Zn2/Cys6 DNA-binding domain"/>
    <property type="match status" value="1"/>
</dbReference>
<feature type="region of interest" description="Disordered" evidence="6">
    <location>
        <begin position="56"/>
        <end position="113"/>
    </location>
</feature>
<evidence type="ECO:0000256" key="1">
    <source>
        <dbReference type="ARBA" id="ARBA00022723"/>
    </source>
</evidence>
<evidence type="ECO:0000313" key="8">
    <source>
        <dbReference type="EMBL" id="KAI1618124.1"/>
    </source>
</evidence>
<dbReference type="Proteomes" id="UP001203852">
    <property type="component" value="Unassembled WGS sequence"/>
</dbReference>
<keyword evidence="1" id="KW-0479">Metal-binding</keyword>
<evidence type="ECO:0000256" key="3">
    <source>
        <dbReference type="ARBA" id="ARBA00023125"/>
    </source>
</evidence>
<evidence type="ECO:0000313" key="9">
    <source>
        <dbReference type="Proteomes" id="UP001203852"/>
    </source>
</evidence>
<evidence type="ECO:0000256" key="5">
    <source>
        <dbReference type="ARBA" id="ARBA00023242"/>
    </source>
</evidence>
<gene>
    <name evidence="8" type="ORF">EDD36DRAFT_470578</name>
</gene>
<organism evidence="8 9">
    <name type="scientific">Exophiala viscosa</name>
    <dbReference type="NCBI Taxonomy" id="2486360"/>
    <lineage>
        <taxon>Eukaryota</taxon>
        <taxon>Fungi</taxon>
        <taxon>Dikarya</taxon>
        <taxon>Ascomycota</taxon>
        <taxon>Pezizomycotina</taxon>
        <taxon>Eurotiomycetes</taxon>
        <taxon>Chaetothyriomycetidae</taxon>
        <taxon>Chaetothyriales</taxon>
        <taxon>Herpotrichiellaceae</taxon>
        <taxon>Exophiala</taxon>
    </lineage>
</organism>
<dbReference type="GO" id="GO:0005634">
    <property type="term" value="C:nucleus"/>
    <property type="evidence" value="ECO:0007669"/>
    <property type="project" value="InterPro"/>
</dbReference>
<evidence type="ECO:0000256" key="6">
    <source>
        <dbReference type="SAM" id="MobiDB-lite"/>
    </source>
</evidence>
<evidence type="ECO:0000256" key="2">
    <source>
        <dbReference type="ARBA" id="ARBA00023015"/>
    </source>
</evidence>
<dbReference type="Pfam" id="PF00172">
    <property type="entry name" value="Zn_clus"/>
    <property type="match status" value="1"/>
</dbReference>
<dbReference type="GO" id="GO:0045122">
    <property type="term" value="P:aflatoxin biosynthetic process"/>
    <property type="evidence" value="ECO:0007669"/>
    <property type="project" value="InterPro"/>
</dbReference>
<keyword evidence="2" id="KW-0805">Transcription regulation</keyword>
<dbReference type="GO" id="GO:0003677">
    <property type="term" value="F:DNA binding"/>
    <property type="evidence" value="ECO:0007669"/>
    <property type="project" value="UniProtKB-KW"/>
</dbReference>
<feature type="region of interest" description="Disordered" evidence="6">
    <location>
        <begin position="357"/>
        <end position="392"/>
    </location>
</feature>
<dbReference type="Gene3D" id="4.10.240.10">
    <property type="entry name" value="Zn(2)-C6 fungal-type DNA-binding domain"/>
    <property type="match status" value="1"/>
</dbReference>
<dbReference type="GO" id="GO:0008270">
    <property type="term" value="F:zinc ion binding"/>
    <property type="evidence" value="ECO:0007669"/>
    <property type="project" value="InterPro"/>
</dbReference>
<dbReference type="PROSITE" id="PS00463">
    <property type="entry name" value="ZN2_CY6_FUNGAL_1"/>
    <property type="match status" value="1"/>
</dbReference>
<feature type="compositionally biased region" description="Polar residues" evidence="6">
    <location>
        <begin position="100"/>
        <end position="112"/>
    </location>
</feature>